<evidence type="ECO:0000313" key="3">
    <source>
        <dbReference type="EMBL" id="MFC4351669.1"/>
    </source>
</evidence>
<feature type="transmembrane region" description="Helical" evidence="1">
    <location>
        <begin position="24"/>
        <end position="45"/>
    </location>
</feature>
<evidence type="ECO:0000313" key="4">
    <source>
        <dbReference type="Proteomes" id="UP001595799"/>
    </source>
</evidence>
<proteinExistence type="predicted"/>
<gene>
    <name evidence="3" type="ORF">ACFOW6_08965</name>
</gene>
<dbReference type="Pfam" id="PF09976">
    <property type="entry name" value="TPR_21"/>
    <property type="match status" value="1"/>
</dbReference>
<protein>
    <submittedName>
        <fullName evidence="3">Tetratricopeptide repeat protein</fullName>
    </submittedName>
</protein>
<dbReference type="SUPFAM" id="SSF48452">
    <property type="entry name" value="TPR-like"/>
    <property type="match status" value="1"/>
</dbReference>
<feature type="domain" description="Ancillary SecYEG translocon subunit/Cell division coordinator CpoB TPR" evidence="2">
    <location>
        <begin position="20"/>
        <end position="207"/>
    </location>
</feature>
<comment type="caution">
    <text evidence="3">The sequence shown here is derived from an EMBL/GenBank/DDBJ whole genome shotgun (WGS) entry which is preliminary data.</text>
</comment>
<dbReference type="Gene3D" id="1.25.40.10">
    <property type="entry name" value="Tetratricopeptide repeat domain"/>
    <property type="match status" value="1"/>
</dbReference>
<dbReference type="InterPro" id="IPR011990">
    <property type="entry name" value="TPR-like_helical_dom_sf"/>
</dbReference>
<evidence type="ECO:0000256" key="1">
    <source>
        <dbReference type="SAM" id="Phobius"/>
    </source>
</evidence>
<keyword evidence="1" id="KW-0472">Membrane</keyword>
<organism evidence="3 4">
    <name type="scientific">Fodinicurvata halophila</name>
    <dbReference type="NCBI Taxonomy" id="1419723"/>
    <lineage>
        <taxon>Bacteria</taxon>
        <taxon>Pseudomonadati</taxon>
        <taxon>Pseudomonadota</taxon>
        <taxon>Alphaproteobacteria</taxon>
        <taxon>Rhodospirillales</taxon>
        <taxon>Rhodovibrionaceae</taxon>
        <taxon>Fodinicurvata</taxon>
    </lineage>
</organism>
<keyword evidence="1" id="KW-0812">Transmembrane</keyword>
<reference evidence="4" key="1">
    <citation type="journal article" date="2019" name="Int. J. Syst. Evol. Microbiol.">
        <title>The Global Catalogue of Microorganisms (GCM) 10K type strain sequencing project: providing services to taxonomists for standard genome sequencing and annotation.</title>
        <authorList>
            <consortium name="The Broad Institute Genomics Platform"/>
            <consortium name="The Broad Institute Genome Sequencing Center for Infectious Disease"/>
            <person name="Wu L."/>
            <person name="Ma J."/>
        </authorList>
    </citation>
    <scope>NUCLEOTIDE SEQUENCE [LARGE SCALE GENOMIC DNA]</scope>
    <source>
        <strain evidence="4">CECT 8472</strain>
    </source>
</reference>
<sequence length="214" mass="23163">MSDIFREVDEEVRRDKWVAFGKKYGVYIGIAVAAVVLTVAGNEGWKAWQQQQRTEASQRYFVASQQTDAEEDPETALSAFEEIASGDSSGYSVLAAFQEAGILARNGSPEEAAATLESVAGSSAPQVWRGAALIQAAQYRLDMGDYQAAEDMLSEQIENQGPYRPLALEVAALAALEQGDTARAREHLEAIADDAQASGRVRQRATQMLATISE</sequence>
<dbReference type="InterPro" id="IPR018704">
    <property type="entry name" value="SecYEG/CpoB_TPR"/>
</dbReference>
<evidence type="ECO:0000259" key="2">
    <source>
        <dbReference type="Pfam" id="PF09976"/>
    </source>
</evidence>
<dbReference type="EMBL" id="JBHSCW010000003">
    <property type="protein sequence ID" value="MFC4351669.1"/>
    <property type="molecule type" value="Genomic_DNA"/>
</dbReference>
<keyword evidence="4" id="KW-1185">Reference proteome</keyword>
<name>A0ABV8UKU8_9PROT</name>
<keyword evidence="1" id="KW-1133">Transmembrane helix</keyword>
<accession>A0ABV8UKU8</accession>
<dbReference type="RefSeq" id="WP_382421994.1">
    <property type="nucleotide sequence ID" value="NZ_JBHSCW010000003.1"/>
</dbReference>
<dbReference type="Proteomes" id="UP001595799">
    <property type="component" value="Unassembled WGS sequence"/>
</dbReference>